<dbReference type="RefSeq" id="WP_040830751.1">
    <property type="nucleotide sequence ID" value="NZ_JBIAQY010000028.1"/>
</dbReference>
<protein>
    <recommendedName>
        <fullName evidence="3">Amidoligase enzyme</fullName>
    </recommendedName>
</protein>
<sequence>MIGYGHGFEVVTHPMSYPYAMQEFPWDLLPELEERGAYIDSDAGIHVHVSRAGFASPVHVYRWMKFVYRNESHLTRLARRSCDEWAPFEPGARAGIVDFAKGNHQWGLGDGTSAPPHTPCGSV</sequence>
<evidence type="ECO:0008006" key="3">
    <source>
        <dbReference type="Google" id="ProtNLM"/>
    </source>
</evidence>
<gene>
    <name evidence="1" type="ORF">ACFYXQ_43255</name>
</gene>
<dbReference type="EMBL" id="JBIAQY010000028">
    <property type="protein sequence ID" value="MFF3574589.1"/>
    <property type="molecule type" value="Genomic_DNA"/>
</dbReference>
<proteinExistence type="predicted"/>
<name>A0ABW6SG13_9NOCA</name>
<evidence type="ECO:0000313" key="2">
    <source>
        <dbReference type="Proteomes" id="UP001601992"/>
    </source>
</evidence>
<reference evidence="1 2" key="1">
    <citation type="submission" date="2024-10" db="EMBL/GenBank/DDBJ databases">
        <title>The Natural Products Discovery Center: Release of the First 8490 Sequenced Strains for Exploring Actinobacteria Biosynthetic Diversity.</title>
        <authorList>
            <person name="Kalkreuter E."/>
            <person name="Kautsar S.A."/>
            <person name="Yang D."/>
            <person name="Bader C.D."/>
            <person name="Teijaro C.N."/>
            <person name="Fluegel L."/>
            <person name="Davis C.M."/>
            <person name="Simpson J.R."/>
            <person name="Lauterbach L."/>
            <person name="Steele A.D."/>
            <person name="Gui C."/>
            <person name="Meng S."/>
            <person name="Li G."/>
            <person name="Viehrig K."/>
            <person name="Ye F."/>
            <person name="Su P."/>
            <person name="Kiefer A.F."/>
            <person name="Nichols A."/>
            <person name="Cepeda A.J."/>
            <person name="Yan W."/>
            <person name="Fan B."/>
            <person name="Jiang Y."/>
            <person name="Adhikari A."/>
            <person name="Zheng C.-J."/>
            <person name="Schuster L."/>
            <person name="Cowan T.M."/>
            <person name="Smanski M.J."/>
            <person name="Chevrette M.G."/>
            <person name="De Carvalho L.P.S."/>
            <person name="Shen B."/>
        </authorList>
    </citation>
    <scope>NUCLEOTIDE SEQUENCE [LARGE SCALE GENOMIC DNA]</scope>
    <source>
        <strain evidence="1 2">NPDC002593</strain>
    </source>
</reference>
<comment type="caution">
    <text evidence="1">The sequence shown here is derived from an EMBL/GenBank/DDBJ whole genome shotgun (WGS) entry which is preliminary data.</text>
</comment>
<organism evidence="1 2">
    <name type="scientific">Nocardia jiangxiensis</name>
    <dbReference type="NCBI Taxonomy" id="282685"/>
    <lineage>
        <taxon>Bacteria</taxon>
        <taxon>Bacillati</taxon>
        <taxon>Actinomycetota</taxon>
        <taxon>Actinomycetes</taxon>
        <taxon>Mycobacteriales</taxon>
        <taxon>Nocardiaceae</taxon>
        <taxon>Nocardia</taxon>
    </lineage>
</organism>
<accession>A0ABW6SG13</accession>
<evidence type="ECO:0000313" key="1">
    <source>
        <dbReference type="EMBL" id="MFF3574589.1"/>
    </source>
</evidence>
<keyword evidence="2" id="KW-1185">Reference proteome</keyword>
<dbReference type="Proteomes" id="UP001601992">
    <property type="component" value="Unassembled WGS sequence"/>
</dbReference>